<sequence length="107" mass="12141">MPSTPDGVIAAHWVARAKKGKEAELRDHIARVVTPSRNDPGNIDYEVHEDEARPGTFLVYERWTSREALQAHTESSWIPKLIPPLQALIEGDIEDELRILRPIRPAQ</sequence>
<dbReference type="InterPro" id="IPR007138">
    <property type="entry name" value="ABM_dom"/>
</dbReference>
<accession>A0A7G1P5C5</accession>
<evidence type="ECO:0000313" key="3">
    <source>
        <dbReference type="Proteomes" id="UP000516444"/>
    </source>
</evidence>
<evidence type="ECO:0000313" key="2">
    <source>
        <dbReference type="EMBL" id="BCL31023.1"/>
    </source>
</evidence>
<dbReference type="RefSeq" id="WP_055520565.1">
    <property type="nucleotide sequence ID" value="NZ_AP023440.1"/>
</dbReference>
<dbReference type="Gene3D" id="3.30.70.100">
    <property type="match status" value="1"/>
</dbReference>
<proteinExistence type="predicted"/>
<reference evidence="2 3" key="1">
    <citation type="journal article" date="2014" name="Int. J. Syst. Evol. Microbiol.">
        <title>Complete genome sequence of Corynebacterium casei LMG S-19264T (=DSM 44701T), isolated from a smear-ripened cheese.</title>
        <authorList>
            <consortium name="US DOE Joint Genome Institute (JGI-PGF)"/>
            <person name="Walter F."/>
            <person name="Albersmeier A."/>
            <person name="Kalinowski J."/>
            <person name="Ruckert C."/>
        </authorList>
    </citation>
    <scope>NUCLEOTIDE SEQUENCE [LARGE SCALE GENOMIC DNA]</scope>
    <source>
        <strain evidence="2 3">JCM 4677</strain>
    </source>
</reference>
<keyword evidence="3" id="KW-1185">Reference proteome</keyword>
<dbReference type="KEGG" id="sgm:GCM10017557_58820"/>
<name>A0A7G1P5C5_9ACTN</name>
<keyword evidence="2" id="KW-0560">Oxidoreductase</keyword>
<gene>
    <name evidence="2" type="ORF">GCM10017557_58820</name>
</gene>
<dbReference type="AlphaFoldDB" id="A0A7G1P5C5"/>
<dbReference type="GO" id="GO:0004497">
    <property type="term" value="F:monooxygenase activity"/>
    <property type="evidence" value="ECO:0007669"/>
    <property type="project" value="UniProtKB-KW"/>
</dbReference>
<dbReference type="Pfam" id="PF03992">
    <property type="entry name" value="ABM"/>
    <property type="match status" value="1"/>
</dbReference>
<dbReference type="PROSITE" id="PS51725">
    <property type="entry name" value="ABM"/>
    <property type="match status" value="1"/>
</dbReference>
<keyword evidence="2" id="KW-0503">Monooxygenase</keyword>
<dbReference type="PANTHER" id="PTHR33336">
    <property type="entry name" value="QUINOL MONOOXYGENASE YGIN-RELATED"/>
    <property type="match status" value="1"/>
</dbReference>
<feature type="domain" description="ABM" evidence="1">
    <location>
        <begin position="9"/>
        <end position="97"/>
    </location>
</feature>
<protein>
    <submittedName>
        <fullName evidence="2">Antibiotic biosynthesis monooxygenase</fullName>
    </submittedName>
</protein>
<dbReference type="SUPFAM" id="SSF54909">
    <property type="entry name" value="Dimeric alpha+beta barrel"/>
    <property type="match status" value="1"/>
</dbReference>
<dbReference type="EMBL" id="AP023440">
    <property type="protein sequence ID" value="BCL31023.1"/>
    <property type="molecule type" value="Genomic_DNA"/>
</dbReference>
<dbReference type="Proteomes" id="UP000516444">
    <property type="component" value="Chromosome"/>
</dbReference>
<dbReference type="InterPro" id="IPR011008">
    <property type="entry name" value="Dimeric_a/b-barrel"/>
</dbReference>
<evidence type="ECO:0000259" key="1">
    <source>
        <dbReference type="PROSITE" id="PS51725"/>
    </source>
</evidence>
<dbReference type="OrthoDB" id="5080511at2"/>
<organism evidence="2 3">
    <name type="scientific">Streptomyces aurantiacus</name>
    <dbReference type="NCBI Taxonomy" id="47760"/>
    <lineage>
        <taxon>Bacteria</taxon>
        <taxon>Bacillati</taxon>
        <taxon>Actinomycetota</taxon>
        <taxon>Actinomycetes</taxon>
        <taxon>Kitasatosporales</taxon>
        <taxon>Streptomycetaceae</taxon>
        <taxon>Streptomyces</taxon>
        <taxon>Streptomyces aurantiacus group</taxon>
    </lineage>
</organism>
<dbReference type="PANTHER" id="PTHR33336:SF15">
    <property type="entry name" value="ABM DOMAIN-CONTAINING PROTEIN"/>
    <property type="match status" value="1"/>
</dbReference>
<dbReference type="InterPro" id="IPR050744">
    <property type="entry name" value="AI-2_Isomerase_LsrG"/>
</dbReference>